<sequence length="123" mass="13846">MLKPVRASTYFLKTLYEVVVLQASSTVSDELCNLVIPNLQSHPYLGGNFLLRSIGSIEVKNVTSTLKQSLAAYPDATLHEYRMQNHILLYLVNAEEIILLSIQPYAQLSKDFLALWQPLPQLA</sequence>
<protein>
    <recommendedName>
        <fullName evidence="3">Type II toxin-antitoxin system RelE/ParE family toxin</fullName>
    </recommendedName>
</protein>
<accession>A0ABS8BJ93</accession>
<organism evidence="1 2">
    <name type="scientific">Deefgea salmonis</name>
    <dbReference type="NCBI Taxonomy" id="2875502"/>
    <lineage>
        <taxon>Bacteria</taxon>
        <taxon>Pseudomonadati</taxon>
        <taxon>Pseudomonadota</taxon>
        <taxon>Betaproteobacteria</taxon>
        <taxon>Neisseriales</taxon>
        <taxon>Chitinibacteraceae</taxon>
        <taxon>Deefgea</taxon>
    </lineage>
</organism>
<comment type="caution">
    <text evidence="1">The sequence shown here is derived from an EMBL/GenBank/DDBJ whole genome shotgun (WGS) entry which is preliminary data.</text>
</comment>
<dbReference type="RefSeq" id="WP_226763487.1">
    <property type="nucleotide sequence ID" value="NZ_JAJAWG010000002.1"/>
</dbReference>
<keyword evidence="2" id="KW-1185">Reference proteome</keyword>
<name>A0ABS8BJ93_9NEIS</name>
<evidence type="ECO:0008006" key="3">
    <source>
        <dbReference type="Google" id="ProtNLM"/>
    </source>
</evidence>
<reference evidence="1 2" key="1">
    <citation type="submission" date="2021-10" db="EMBL/GenBank/DDBJ databases">
        <authorList>
            <person name="Chen M."/>
        </authorList>
    </citation>
    <scope>NUCLEOTIDE SEQUENCE [LARGE SCALE GENOMIC DNA]</scope>
    <source>
        <strain evidence="1 2">H3-26</strain>
    </source>
</reference>
<dbReference type="Proteomes" id="UP001198034">
    <property type="component" value="Unassembled WGS sequence"/>
</dbReference>
<evidence type="ECO:0000313" key="2">
    <source>
        <dbReference type="Proteomes" id="UP001198034"/>
    </source>
</evidence>
<proteinExistence type="predicted"/>
<evidence type="ECO:0000313" key="1">
    <source>
        <dbReference type="EMBL" id="MCB5195697.1"/>
    </source>
</evidence>
<dbReference type="EMBL" id="JAJAWG010000002">
    <property type="protein sequence ID" value="MCB5195697.1"/>
    <property type="molecule type" value="Genomic_DNA"/>
</dbReference>
<gene>
    <name evidence="1" type="ORF">LG219_05270</name>
</gene>